<dbReference type="GO" id="GO:0008270">
    <property type="term" value="F:zinc ion binding"/>
    <property type="evidence" value="ECO:0007669"/>
    <property type="project" value="UniProtKB-KW"/>
</dbReference>
<dbReference type="SMART" id="SM00324">
    <property type="entry name" value="RhoGAP"/>
    <property type="match status" value="1"/>
</dbReference>
<reference evidence="10" key="1">
    <citation type="journal article" date="2013" name="Genetics">
        <title>The draft genome and transcriptome of Panagrellus redivivus are shaped by the harsh demands of a free-living lifestyle.</title>
        <authorList>
            <person name="Srinivasan J."/>
            <person name="Dillman A.R."/>
            <person name="Macchietto M.G."/>
            <person name="Heikkinen L."/>
            <person name="Lakso M."/>
            <person name="Fracchia K.M."/>
            <person name="Antoshechkin I."/>
            <person name="Mortazavi A."/>
            <person name="Wong G."/>
            <person name="Sternberg P.W."/>
        </authorList>
    </citation>
    <scope>NUCLEOTIDE SEQUENCE [LARGE SCALE GENOMIC DNA]</scope>
    <source>
        <strain evidence="10">MT8872</strain>
    </source>
</reference>
<evidence type="ECO:0000259" key="8">
    <source>
        <dbReference type="PROSITE" id="PS50238"/>
    </source>
</evidence>
<dbReference type="GO" id="GO:0032154">
    <property type="term" value="C:cleavage furrow"/>
    <property type="evidence" value="ECO:0007669"/>
    <property type="project" value="TreeGrafter"/>
</dbReference>
<dbReference type="AlphaFoldDB" id="A0A7E4W148"/>
<proteinExistence type="predicted"/>
<dbReference type="PROSITE" id="PS51873">
    <property type="entry name" value="TRIAD"/>
    <property type="match status" value="1"/>
</dbReference>
<accession>A0A7E4W148</accession>
<feature type="domain" description="Rho-GAP" evidence="8">
    <location>
        <begin position="222"/>
        <end position="401"/>
    </location>
</feature>
<keyword evidence="2" id="KW-0479">Metal-binding</keyword>
<dbReference type="PANTHER" id="PTHR46199:SF3">
    <property type="entry name" value="RAC GTPASE-ACTIVATING PROTEIN 1"/>
    <property type="match status" value="1"/>
</dbReference>
<dbReference type="InterPro" id="IPR002219">
    <property type="entry name" value="PKC_DAG/PE"/>
</dbReference>
<dbReference type="WBParaSite" id="Pan_g6010.t1">
    <property type="protein sequence ID" value="Pan_g6010.t1"/>
    <property type="gene ID" value="Pan_g6010"/>
</dbReference>
<dbReference type="Proteomes" id="UP000492821">
    <property type="component" value="Unassembled WGS sequence"/>
</dbReference>
<dbReference type="GO" id="GO:0007266">
    <property type="term" value="P:Rho protein signal transduction"/>
    <property type="evidence" value="ECO:0007669"/>
    <property type="project" value="TreeGrafter"/>
</dbReference>
<dbReference type="Pfam" id="PF26200">
    <property type="entry name" value="Rcat_RNF216"/>
    <property type="match status" value="1"/>
</dbReference>
<reference evidence="11" key="2">
    <citation type="submission" date="2020-10" db="UniProtKB">
        <authorList>
            <consortium name="WormBaseParasite"/>
        </authorList>
    </citation>
    <scope>IDENTIFICATION</scope>
</reference>
<keyword evidence="5" id="KW-0833">Ubl conjugation pathway</keyword>
<keyword evidence="3" id="KW-0677">Repeat</keyword>
<dbReference type="PANTHER" id="PTHR46199">
    <property type="entry name" value="RAC GTPASE-ACTIVATING PROTEIN 1"/>
    <property type="match status" value="1"/>
</dbReference>
<evidence type="ECO:0000256" key="2">
    <source>
        <dbReference type="ARBA" id="ARBA00022723"/>
    </source>
</evidence>
<evidence type="ECO:0000256" key="4">
    <source>
        <dbReference type="ARBA" id="ARBA00022771"/>
    </source>
</evidence>
<dbReference type="PROSITE" id="PS50238">
    <property type="entry name" value="RHOGAP"/>
    <property type="match status" value="1"/>
</dbReference>
<keyword evidence="6" id="KW-0862">Zinc</keyword>
<dbReference type="SUPFAM" id="SSF48350">
    <property type="entry name" value="GTPase activation domain, GAP"/>
    <property type="match status" value="1"/>
</dbReference>
<evidence type="ECO:0000256" key="6">
    <source>
        <dbReference type="ARBA" id="ARBA00022833"/>
    </source>
</evidence>
<dbReference type="GO" id="GO:0051233">
    <property type="term" value="C:spindle midzone"/>
    <property type="evidence" value="ECO:0007669"/>
    <property type="project" value="TreeGrafter"/>
</dbReference>
<dbReference type="PROSITE" id="PS50081">
    <property type="entry name" value="ZF_DAG_PE_2"/>
    <property type="match status" value="1"/>
</dbReference>
<dbReference type="InterPro" id="IPR044066">
    <property type="entry name" value="TRIAD_supradom"/>
</dbReference>
<dbReference type="Gene3D" id="1.10.555.10">
    <property type="entry name" value="Rho GTPase activation protein"/>
    <property type="match status" value="1"/>
</dbReference>
<dbReference type="GO" id="GO:0030496">
    <property type="term" value="C:midbody"/>
    <property type="evidence" value="ECO:0007669"/>
    <property type="project" value="TreeGrafter"/>
</dbReference>
<organism evidence="10 11">
    <name type="scientific">Panagrellus redivivus</name>
    <name type="common">Microworm</name>
    <dbReference type="NCBI Taxonomy" id="6233"/>
    <lineage>
        <taxon>Eukaryota</taxon>
        <taxon>Metazoa</taxon>
        <taxon>Ecdysozoa</taxon>
        <taxon>Nematoda</taxon>
        <taxon>Chromadorea</taxon>
        <taxon>Rhabditida</taxon>
        <taxon>Tylenchina</taxon>
        <taxon>Panagrolaimomorpha</taxon>
        <taxon>Panagrolaimoidea</taxon>
        <taxon>Panagrolaimidae</taxon>
        <taxon>Panagrellus</taxon>
    </lineage>
</organism>
<sequence length="401" mass="45747">MEAPKEVDKVFRCLRCKSSWCRLCELPWNDDHVGQTCDEAALKIGVQKKQRDLERMASEAVMRKCHRCNLVFTKDEGCNRITCRCRATQCYICRAKDIDYTHFCRHPLIPLTPRTCCQKCLLWENPKTVDENAIIHFGPTASKYIAVIEDRCHNTHLQKAPAWKSCSLCQLAFRFGSEIHRCDGCEVMIHVECRENMPKPCIPYKPPCKDKAGGLRIVDYCADLRPRLPFVVLRCVRFVDADLHKPGLYTSNPSGVLGDNVLTVLHQEQQKSMQPLKDYDSHAVAECLLAFLRNVRDPVIPEVSHSDFFAAGTENPDDLEVCIVDLPAPHKNTLAYLFLHWQRVLGNADRNLIELGMFVRVIANAVMRVPHECKAATDVVKRLLAIDKSVYERVLEIDIDS</sequence>
<dbReference type="CDD" id="cd20353">
    <property type="entry name" value="Rcat_RBR_RNF216"/>
    <property type="match status" value="1"/>
</dbReference>
<dbReference type="GO" id="GO:0005096">
    <property type="term" value="F:GTPase activator activity"/>
    <property type="evidence" value="ECO:0007669"/>
    <property type="project" value="TreeGrafter"/>
</dbReference>
<dbReference type="SUPFAM" id="SSF57850">
    <property type="entry name" value="RING/U-box"/>
    <property type="match status" value="2"/>
</dbReference>
<dbReference type="Gene3D" id="3.30.60.20">
    <property type="match status" value="1"/>
</dbReference>
<evidence type="ECO:0000259" key="7">
    <source>
        <dbReference type="PROSITE" id="PS50081"/>
    </source>
</evidence>
<dbReference type="GO" id="GO:0097149">
    <property type="term" value="C:centralspindlin complex"/>
    <property type="evidence" value="ECO:0007669"/>
    <property type="project" value="TreeGrafter"/>
</dbReference>
<name>A0A7E4W148_PANRE</name>
<dbReference type="Pfam" id="PF00620">
    <property type="entry name" value="RhoGAP"/>
    <property type="match status" value="1"/>
</dbReference>
<keyword evidence="10" id="KW-1185">Reference proteome</keyword>
<feature type="domain" description="Phorbol-ester/DAG-type" evidence="7">
    <location>
        <begin position="152"/>
        <end position="201"/>
    </location>
</feature>
<keyword evidence="1" id="KW-0808">Transferase</keyword>
<evidence type="ECO:0000256" key="3">
    <source>
        <dbReference type="ARBA" id="ARBA00022737"/>
    </source>
</evidence>
<dbReference type="GO" id="GO:0016740">
    <property type="term" value="F:transferase activity"/>
    <property type="evidence" value="ECO:0007669"/>
    <property type="project" value="UniProtKB-KW"/>
</dbReference>
<dbReference type="InterPro" id="IPR047546">
    <property type="entry name" value="Rcat_RBR_RNF216"/>
</dbReference>
<dbReference type="GO" id="GO:0000281">
    <property type="term" value="P:mitotic cytokinesis"/>
    <property type="evidence" value="ECO:0007669"/>
    <property type="project" value="TreeGrafter"/>
</dbReference>
<dbReference type="InterPro" id="IPR008936">
    <property type="entry name" value="Rho_GTPase_activation_prot"/>
</dbReference>
<dbReference type="Gene3D" id="1.20.120.1750">
    <property type="match status" value="1"/>
</dbReference>
<feature type="domain" description="RING-type" evidence="9">
    <location>
        <begin position="1"/>
        <end position="115"/>
    </location>
</feature>
<evidence type="ECO:0000259" key="9">
    <source>
        <dbReference type="PROSITE" id="PS51873"/>
    </source>
</evidence>
<evidence type="ECO:0000256" key="5">
    <source>
        <dbReference type="ARBA" id="ARBA00022786"/>
    </source>
</evidence>
<evidence type="ECO:0000256" key="1">
    <source>
        <dbReference type="ARBA" id="ARBA00022679"/>
    </source>
</evidence>
<dbReference type="GO" id="GO:0051256">
    <property type="term" value="P:mitotic spindle midzone assembly"/>
    <property type="evidence" value="ECO:0007669"/>
    <property type="project" value="TreeGrafter"/>
</dbReference>
<evidence type="ECO:0000313" key="10">
    <source>
        <dbReference type="Proteomes" id="UP000492821"/>
    </source>
</evidence>
<evidence type="ECO:0000313" key="11">
    <source>
        <dbReference type="WBParaSite" id="Pan_g6010.t1"/>
    </source>
</evidence>
<protein>
    <submittedName>
        <fullName evidence="11">Phorbol-ester/DAG-type domain-containing protein</fullName>
    </submittedName>
</protein>
<dbReference type="GO" id="GO:0005634">
    <property type="term" value="C:nucleus"/>
    <property type="evidence" value="ECO:0007669"/>
    <property type="project" value="TreeGrafter"/>
</dbReference>
<keyword evidence="4" id="KW-0863">Zinc-finger</keyword>
<dbReference type="InterPro" id="IPR000198">
    <property type="entry name" value="RhoGAP_dom"/>
</dbReference>
<dbReference type="InterPro" id="IPR046349">
    <property type="entry name" value="C1-like_sf"/>
</dbReference>
<dbReference type="SUPFAM" id="SSF57889">
    <property type="entry name" value="Cysteine-rich domain"/>
    <property type="match status" value="1"/>
</dbReference>